<evidence type="ECO:0000313" key="3">
    <source>
        <dbReference type="EMBL" id="KID54622.1"/>
    </source>
</evidence>
<proteinExistence type="predicted"/>
<evidence type="ECO:0000259" key="2">
    <source>
        <dbReference type="Pfam" id="PF01965"/>
    </source>
</evidence>
<dbReference type="Proteomes" id="UP000031327">
    <property type="component" value="Unassembled WGS sequence"/>
</dbReference>
<dbReference type="InterPro" id="IPR052158">
    <property type="entry name" value="INH-QAR"/>
</dbReference>
<dbReference type="PANTHER" id="PTHR43130:SF3">
    <property type="entry name" value="HTH-TYPE TRANSCRIPTIONAL REGULATOR RV1931C"/>
    <property type="match status" value="1"/>
</dbReference>
<gene>
    <name evidence="3" type="ORF">JF50_22175</name>
</gene>
<dbReference type="CDD" id="cd03139">
    <property type="entry name" value="GATase1_PfpI_2"/>
    <property type="match status" value="1"/>
</dbReference>
<dbReference type="InterPro" id="IPR029062">
    <property type="entry name" value="Class_I_gatase-like"/>
</dbReference>
<keyword evidence="1" id="KW-0732">Signal</keyword>
<evidence type="ECO:0000256" key="1">
    <source>
        <dbReference type="SAM" id="SignalP"/>
    </source>
</evidence>
<dbReference type="OrthoDB" id="9803764at2"/>
<accession>A0A0C1QHF3</accession>
<reference evidence="3 4" key="1">
    <citation type="submission" date="2014-12" db="EMBL/GenBank/DDBJ databases">
        <title>Draft Genome Sequence of Pseudoalteromonas luteoviolacea HI1.</title>
        <authorList>
            <person name="Asahina A.Y."/>
            <person name="Hadfield M.G."/>
        </authorList>
    </citation>
    <scope>NUCLEOTIDE SEQUENCE [LARGE SCALE GENOMIC DNA]</scope>
    <source>
        <strain evidence="3 4">HI1</strain>
    </source>
</reference>
<protein>
    <recommendedName>
        <fullName evidence="2">DJ-1/PfpI domain-containing protein</fullName>
    </recommendedName>
</protein>
<organism evidence="3 4">
    <name type="scientific">Pseudoalteromonas luteoviolacea</name>
    <dbReference type="NCBI Taxonomy" id="43657"/>
    <lineage>
        <taxon>Bacteria</taxon>
        <taxon>Pseudomonadati</taxon>
        <taxon>Pseudomonadota</taxon>
        <taxon>Gammaproteobacteria</taxon>
        <taxon>Alteromonadales</taxon>
        <taxon>Pseudoalteromonadaceae</taxon>
        <taxon>Pseudoalteromonas</taxon>
    </lineage>
</organism>
<dbReference type="AlphaFoldDB" id="A0A0C1QHF3"/>
<comment type="caution">
    <text evidence="3">The sequence shown here is derived from an EMBL/GenBank/DDBJ whole genome shotgun (WGS) entry which is preliminary data.</text>
</comment>
<dbReference type="SUPFAM" id="SSF52317">
    <property type="entry name" value="Class I glutamine amidotransferase-like"/>
    <property type="match status" value="1"/>
</dbReference>
<dbReference type="Gene3D" id="3.40.50.880">
    <property type="match status" value="1"/>
</dbReference>
<dbReference type="Pfam" id="PF01965">
    <property type="entry name" value="DJ-1_PfpI"/>
    <property type="match status" value="1"/>
</dbReference>
<evidence type="ECO:0000313" key="4">
    <source>
        <dbReference type="Proteomes" id="UP000031327"/>
    </source>
</evidence>
<feature type="domain" description="DJ-1/PfpI" evidence="2">
    <location>
        <begin position="29"/>
        <end position="189"/>
    </location>
</feature>
<dbReference type="PANTHER" id="PTHR43130">
    <property type="entry name" value="ARAC-FAMILY TRANSCRIPTIONAL REGULATOR"/>
    <property type="match status" value="1"/>
</dbReference>
<name>A0A0C1QHF3_9GAMM</name>
<dbReference type="EMBL" id="JWIC01000010">
    <property type="protein sequence ID" value="KID54622.1"/>
    <property type="molecule type" value="Genomic_DNA"/>
</dbReference>
<feature type="signal peptide" evidence="1">
    <location>
        <begin position="1"/>
        <end position="21"/>
    </location>
</feature>
<sequence length="323" mass="35403">MKKIILAWLMCLYCIKGSAHSTDENAFHVGVLLFEGAQAIDFVGPIEVFGQAGFRLTTVSKTGKEITTAMGLKVTPAQSFANGTLFDAVLIPGGNINGALINDEQVQNWIKAQSREADYVMSVCNGAFILANTGLLNGLYATTIEKAFDSFAQQYPLVKLAKDKKLTDNGKLLTTAGLSSGIDGALSLVAKVNGMRSARTVAAKIEYDWTPNGGYIRGKMADRILPEFNDLPDSITLASRTFHYGDEQNWYKGYTFDLKNTQSSALFSWLNQQMTKAGWQAASTDNTRAWSKQVGEAQWLLHMSVKHQMGSTYTAQLTLNRQI</sequence>
<feature type="chain" id="PRO_5002155244" description="DJ-1/PfpI domain-containing protein" evidence="1">
    <location>
        <begin position="22"/>
        <end position="323"/>
    </location>
</feature>
<dbReference type="InterPro" id="IPR002818">
    <property type="entry name" value="DJ-1/PfpI"/>
</dbReference>
<dbReference type="RefSeq" id="WP_039611524.1">
    <property type="nucleotide sequence ID" value="NZ_JWIC01000010.1"/>
</dbReference>